<organism evidence="2">
    <name type="scientific">uncultured marine thaumarchaeote KM3_52_H04</name>
    <dbReference type="NCBI Taxonomy" id="1456178"/>
    <lineage>
        <taxon>Archaea</taxon>
        <taxon>Nitrososphaerota</taxon>
        <taxon>environmental samples</taxon>
    </lineage>
</organism>
<keyword evidence="1" id="KW-0812">Transmembrane</keyword>
<dbReference type="EMBL" id="KF900920">
    <property type="protein sequence ID" value="AIF11546.1"/>
    <property type="molecule type" value="Genomic_DNA"/>
</dbReference>
<accession>A0A075H5F3</accession>
<keyword evidence="1" id="KW-1133">Transmembrane helix</keyword>
<dbReference type="AlphaFoldDB" id="A0A075H5F3"/>
<name>A0A075H5F3_9ARCH</name>
<feature type="transmembrane region" description="Helical" evidence="1">
    <location>
        <begin position="16"/>
        <end position="36"/>
    </location>
</feature>
<proteinExistence type="predicted"/>
<evidence type="ECO:0000256" key="1">
    <source>
        <dbReference type="SAM" id="Phobius"/>
    </source>
</evidence>
<sequence length="132" mass="14694">MYDPADDLLIVPLPDLILGFALLFLGALPLAVMYPLPERLTLPDALAALIPIARDLDFFPPLLTVPLPDLILGFALRFFPYDPADDLLIVPLPDLILGFALRFFPLEEPTLAVPVPLFTVTLTMIMRNCYDF</sequence>
<evidence type="ECO:0000313" key="2">
    <source>
        <dbReference type="EMBL" id="AIF11546.1"/>
    </source>
</evidence>
<protein>
    <submittedName>
        <fullName evidence="2">Uncharacterized protein</fullName>
    </submittedName>
</protein>
<keyword evidence="1" id="KW-0472">Membrane</keyword>
<reference evidence="2" key="1">
    <citation type="journal article" date="2014" name="Genome Biol. Evol.">
        <title>Pangenome evidence for extensive interdomain horizontal transfer affecting lineage core and shell genes in uncultured planktonic thaumarchaeota and euryarchaeota.</title>
        <authorList>
            <person name="Deschamps P."/>
            <person name="Zivanovic Y."/>
            <person name="Moreira D."/>
            <person name="Rodriguez-Valera F."/>
            <person name="Lopez-Garcia P."/>
        </authorList>
    </citation>
    <scope>NUCLEOTIDE SEQUENCE</scope>
</reference>